<evidence type="ECO:0000313" key="2">
    <source>
        <dbReference type="Proteomes" id="UP000821865"/>
    </source>
</evidence>
<accession>A0ACB8CHU6</accession>
<keyword evidence="2" id="KW-1185">Reference proteome</keyword>
<proteinExistence type="predicted"/>
<organism evidence="1 2">
    <name type="scientific">Dermacentor silvarum</name>
    <name type="common">Tick</name>
    <dbReference type="NCBI Taxonomy" id="543639"/>
    <lineage>
        <taxon>Eukaryota</taxon>
        <taxon>Metazoa</taxon>
        <taxon>Ecdysozoa</taxon>
        <taxon>Arthropoda</taxon>
        <taxon>Chelicerata</taxon>
        <taxon>Arachnida</taxon>
        <taxon>Acari</taxon>
        <taxon>Parasitiformes</taxon>
        <taxon>Ixodida</taxon>
        <taxon>Ixodoidea</taxon>
        <taxon>Ixodidae</taxon>
        <taxon>Rhipicephalinae</taxon>
        <taxon>Dermacentor</taxon>
    </lineage>
</organism>
<gene>
    <name evidence="1" type="ORF">HPB49_022405</name>
</gene>
<comment type="caution">
    <text evidence="1">The sequence shown here is derived from an EMBL/GenBank/DDBJ whole genome shotgun (WGS) entry which is preliminary data.</text>
</comment>
<reference evidence="1" key="1">
    <citation type="submission" date="2020-05" db="EMBL/GenBank/DDBJ databases">
        <title>Large-scale comparative analyses of tick genomes elucidate their genetic diversity and vector capacities.</title>
        <authorList>
            <person name="Jia N."/>
            <person name="Wang J."/>
            <person name="Shi W."/>
            <person name="Du L."/>
            <person name="Sun Y."/>
            <person name="Zhan W."/>
            <person name="Jiang J."/>
            <person name="Wang Q."/>
            <person name="Zhang B."/>
            <person name="Ji P."/>
            <person name="Sakyi L.B."/>
            <person name="Cui X."/>
            <person name="Yuan T."/>
            <person name="Jiang B."/>
            <person name="Yang W."/>
            <person name="Lam T.T.-Y."/>
            <person name="Chang Q."/>
            <person name="Ding S."/>
            <person name="Wang X."/>
            <person name="Zhu J."/>
            <person name="Ruan X."/>
            <person name="Zhao L."/>
            <person name="Wei J."/>
            <person name="Que T."/>
            <person name="Du C."/>
            <person name="Cheng J."/>
            <person name="Dai P."/>
            <person name="Han X."/>
            <person name="Huang E."/>
            <person name="Gao Y."/>
            <person name="Liu J."/>
            <person name="Shao H."/>
            <person name="Ye R."/>
            <person name="Li L."/>
            <person name="Wei W."/>
            <person name="Wang X."/>
            <person name="Wang C."/>
            <person name="Yang T."/>
            <person name="Huo Q."/>
            <person name="Li W."/>
            <person name="Guo W."/>
            <person name="Chen H."/>
            <person name="Zhou L."/>
            <person name="Ni X."/>
            <person name="Tian J."/>
            <person name="Zhou Y."/>
            <person name="Sheng Y."/>
            <person name="Liu T."/>
            <person name="Pan Y."/>
            <person name="Xia L."/>
            <person name="Li J."/>
            <person name="Zhao F."/>
            <person name="Cao W."/>
        </authorList>
    </citation>
    <scope>NUCLEOTIDE SEQUENCE</scope>
    <source>
        <strain evidence="1">Dsil-2018</strain>
    </source>
</reference>
<sequence>MLRSVVACQHGLTGTPRDSYFRSRYCDPFYKNIGYYDPNQQQPYEHHYAYGWYDPYNYPQQEEAPIIPDKGKKGRREDTDMVEDEGAARPSGGSGGGGGGGGGKSNVSLAAIAQLFPPDKSCDIVIYTHVRVYKAAVIGSLNDISYQAFRNACATYRDTTCGLSFDVRYLEPNMFQTVEVRDDLSASKNQHRVHHYGILNILEHLAVVEKLATVTAPDILRAMRNLLGFDRKRHKVFVGVGYYFYNETNAWADLEYTAENLALPEVDIVVVLSTIVTMPSSSQCITLPVNAYRSRSSYSPTLASDKAYRMTTSQFSTPELIVALALQMGVVSYTLENRPSSPNSGLYQPCEYFGISDYSQASPALPASAYTLPRVPISR</sequence>
<protein>
    <submittedName>
        <fullName evidence="1">Uncharacterized protein</fullName>
    </submittedName>
</protein>
<evidence type="ECO:0000313" key="1">
    <source>
        <dbReference type="EMBL" id="KAH7942261.1"/>
    </source>
</evidence>
<dbReference type="Proteomes" id="UP000821865">
    <property type="component" value="Chromosome 7"/>
</dbReference>
<name>A0ACB8CHU6_DERSI</name>
<dbReference type="EMBL" id="CM023476">
    <property type="protein sequence ID" value="KAH7942261.1"/>
    <property type="molecule type" value="Genomic_DNA"/>
</dbReference>